<sequence length="142" mass="16278">MSKLAKNDPRAKYEALERQFDKELDALSDANLLKEANEDGLNAAEIANEMRSNAIRLIAESKRKLLIQTRERMETARQISVKKDISRPTLDVMKDKLQRLFAQKPNLAVAFRQGKSQSDSDWAGLWDDLVEMGEIKEDDDDR</sequence>
<accession>A0ABW2J9P6</accession>
<keyword evidence="2" id="KW-1185">Reference proteome</keyword>
<gene>
    <name evidence="1" type="ORF">ACFQO0_15805</name>
</gene>
<comment type="caution">
    <text evidence="1">The sequence shown here is derived from an EMBL/GenBank/DDBJ whole genome shotgun (WGS) entry which is preliminary data.</text>
</comment>
<reference evidence="2" key="1">
    <citation type="journal article" date="2019" name="Int. J. Syst. Evol. Microbiol.">
        <title>The Global Catalogue of Microorganisms (GCM) 10K type strain sequencing project: providing services to taxonomists for standard genome sequencing and annotation.</title>
        <authorList>
            <consortium name="The Broad Institute Genomics Platform"/>
            <consortium name="The Broad Institute Genome Sequencing Center for Infectious Disease"/>
            <person name="Wu L."/>
            <person name="Ma J."/>
        </authorList>
    </citation>
    <scope>NUCLEOTIDE SEQUENCE [LARGE SCALE GENOMIC DNA]</scope>
    <source>
        <strain evidence="2">CCUG 36956</strain>
    </source>
</reference>
<proteinExistence type="predicted"/>
<evidence type="ECO:0000313" key="2">
    <source>
        <dbReference type="Proteomes" id="UP001596379"/>
    </source>
</evidence>
<name>A0ABW2J9P6_9BURK</name>
<organism evidence="1 2">
    <name type="scientific">Herminiimonas aquatilis</name>
    <dbReference type="NCBI Taxonomy" id="345342"/>
    <lineage>
        <taxon>Bacteria</taxon>
        <taxon>Pseudomonadati</taxon>
        <taxon>Pseudomonadota</taxon>
        <taxon>Betaproteobacteria</taxon>
        <taxon>Burkholderiales</taxon>
        <taxon>Oxalobacteraceae</taxon>
        <taxon>Herminiimonas</taxon>
    </lineage>
</organism>
<dbReference type="Proteomes" id="UP001596379">
    <property type="component" value="Unassembled WGS sequence"/>
</dbReference>
<dbReference type="RefSeq" id="WP_012078853.1">
    <property type="nucleotide sequence ID" value="NZ_JBHTCC010000004.1"/>
</dbReference>
<evidence type="ECO:0000313" key="1">
    <source>
        <dbReference type="EMBL" id="MFC7299904.1"/>
    </source>
</evidence>
<dbReference type="EMBL" id="JBHTCC010000004">
    <property type="protein sequence ID" value="MFC7299904.1"/>
    <property type="molecule type" value="Genomic_DNA"/>
</dbReference>
<protein>
    <submittedName>
        <fullName evidence="1">Uncharacterized protein</fullName>
    </submittedName>
</protein>